<protein>
    <submittedName>
        <fullName evidence="2">Iron-containing redox enzyme family protein</fullName>
    </submittedName>
</protein>
<reference evidence="2" key="1">
    <citation type="submission" date="2020-09" db="EMBL/GenBank/DDBJ databases">
        <title>Hoyosella lacisalsi sp. nov., a halotolerant actinobacterium isolated from soil of Lake Gudzhirganskoe.</title>
        <authorList>
            <person name="Yang Q."/>
            <person name="Guo P.Y."/>
            <person name="Liu S.W."/>
            <person name="Li F.N."/>
            <person name="Sun C.H."/>
        </authorList>
    </citation>
    <scope>NUCLEOTIDE SEQUENCE</scope>
    <source>
        <strain evidence="2">G463</strain>
    </source>
</reference>
<name>A0A927PKV5_9ACTN</name>
<accession>A0A927PKV5</accession>
<evidence type="ECO:0000313" key="3">
    <source>
        <dbReference type="Proteomes" id="UP000642993"/>
    </source>
</evidence>
<dbReference type="SUPFAM" id="SSF48613">
    <property type="entry name" value="Heme oxygenase-like"/>
    <property type="match status" value="1"/>
</dbReference>
<sequence length="352" mass="38640">MSSRQASPVVEHQLASEQGIPGPSLPRPRGPVSAGILEALSREAAEVPNDGLRDLAGLARGCDALGEDAQLALTVCYELHYQGFANTDPAWEWHPALLGVRAALEPLFLDVLREHVHIEDPVLALEDLCAPPPSTGTVGTFMRDSGTWAQMRELFIHRSIYQLKEADPQAWAIPRLTGRPKAALVAVEFDEYGGGQHWRMHSRLFADLMDAADLDSRYLAYLDQVPAETLATVNLMSLCGLHRSRLGAHVGMFAAAEISNGPGARVMRDALERLGAREACVHFYREHIEADAVHEQLMRTDVVGELLRARPDMRDDVSFGIGASSFLEERSSARLLGSWEHGRTSLREAGEL</sequence>
<feature type="region of interest" description="Disordered" evidence="1">
    <location>
        <begin position="1"/>
        <end position="32"/>
    </location>
</feature>
<dbReference type="Pfam" id="PF14518">
    <property type="entry name" value="Haem_oxygenas_2"/>
    <property type="match status" value="1"/>
</dbReference>
<dbReference type="SMART" id="SM01236">
    <property type="entry name" value="Haem_oxygenase_2"/>
    <property type="match status" value="1"/>
</dbReference>
<organism evidence="2 3">
    <name type="scientific">Lolliginicoccus lacisalsi</name>
    <dbReference type="NCBI Taxonomy" id="2742202"/>
    <lineage>
        <taxon>Bacteria</taxon>
        <taxon>Bacillati</taxon>
        <taxon>Actinomycetota</taxon>
        <taxon>Actinomycetes</taxon>
        <taxon>Mycobacteriales</taxon>
        <taxon>Hoyosellaceae</taxon>
        <taxon>Lolliginicoccus</taxon>
    </lineage>
</organism>
<comment type="caution">
    <text evidence="2">The sequence shown here is derived from an EMBL/GenBank/DDBJ whole genome shotgun (WGS) entry which is preliminary data.</text>
</comment>
<dbReference type="EMBL" id="JACYWE010000004">
    <property type="protein sequence ID" value="MBD8506450.1"/>
    <property type="molecule type" value="Genomic_DNA"/>
</dbReference>
<gene>
    <name evidence="2" type="ORF">HT102_08135</name>
</gene>
<dbReference type="InterPro" id="IPR016084">
    <property type="entry name" value="Haem_Oase-like_multi-hlx"/>
</dbReference>
<keyword evidence="3" id="KW-1185">Reference proteome</keyword>
<evidence type="ECO:0000256" key="1">
    <source>
        <dbReference type="SAM" id="MobiDB-lite"/>
    </source>
</evidence>
<dbReference type="Proteomes" id="UP000642993">
    <property type="component" value="Unassembled WGS sequence"/>
</dbReference>
<dbReference type="RefSeq" id="WP_192038925.1">
    <property type="nucleotide sequence ID" value="NZ_JACYWE010000004.1"/>
</dbReference>
<dbReference type="AlphaFoldDB" id="A0A927PKV5"/>
<evidence type="ECO:0000313" key="2">
    <source>
        <dbReference type="EMBL" id="MBD8506450.1"/>
    </source>
</evidence>
<proteinExistence type="predicted"/>
<dbReference type="Gene3D" id="1.20.910.10">
    <property type="entry name" value="Heme oxygenase-like"/>
    <property type="match status" value="1"/>
</dbReference>